<evidence type="ECO:0000313" key="3">
    <source>
        <dbReference type="Proteomes" id="UP001318860"/>
    </source>
</evidence>
<evidence type="ECO:0000313" key="2">
    <source>
        <dbReference type="EMBL" id="KAK6123842.1"/>
    </source>
</evidence>
<protein>
    <recommendedName>
        <fullName evidence="1">Reverse transcriptase zinc-binding domain-containing protein</fullName>
    </recommendedName>
</protein>
<dbReference type="EMBL" id="JABTTQ020002445">
    <property type="protein sequence ID" value="KAK6123842.1"/>
    <property type="molecule type" value="Genomic_DNA"/>
</dbReference>
<name>A0ABR0UMM9_REHGL</name>
<comment type="caution">
    <text evidence="2">The sequence shown here is derived from an EMBL/GenBank/DDBJ whole genome shotgun (WGS) entry which is preliminary data.</text>
</comment>
<accession>A0ABR0UMM9</accession>
<dbReference type="InterPro" id="IPR026960">
    <property type="entry name" value="RVT-Znf"/>
</dbReference>
<sequence>MNVLKSNIFIAGINVRDTGQILSLSHLSRGSMPFRYLGIPLVAERLKVAHFEELTKKIRTYIDGWSALTLSYAGRAELIRSVLQGVECYWLSIFPLPDAVCTKIVKLCRNFLWGTSSKKIAWSSICLPKSEGGLGFRDLRAWNNSLLAKTLWNIHAKKDTLWHKWIQHVYLRNRPLLDCHKIKGRNQTYEFFRPAGTEISWHNVVWAAGITPKHAFSLWIVARSRLQTKDRIRHIEIEDSCSFCARQQETAIHLFFSCPFSATIWAEIRAWIGIKRKMSTLSSGLKWLKKEAKGTSRQSKVKCIAFATTVYHIWNARNRLIFEDEVPNPNYVIHHIKTHVYKVMFSLYPSVLIDLENLAIGDS</sequence>
<proteinExistence type="predicted"/>
<dbReference type="Proteomes" id="UP001318860">
    <property type="component" value="Unassembled WGS sequence"/>
</dbReference>
<dbReference type="PANTHER" id="PTHR33116:SF80">
    <property type="entry name" value="REVERSE TRANSCRIPTASE ZINC-BINDING DOMAIN-CONTAINING PROTEIN"/>
    <property type="match status" value="1"/>
</dbReference>
<reference evidence="2 3" key="1">
    <citation type="journal article" date="2021" name="Comput. Struct. Biotechnol. J.">
        <title>De novo genome assembly of the potent medicinal plant Rehmannia glutinosa using nanopore technology.</title>
        <authorList>
            <person name="Ma L."/>
            <person name="Dong C."/>
            <person name="Song C."/>
            <person name="Wang X."/>
            <person name="Zheng X."/>
            <person name="Niu Y."/>
            <person name="Chen S."/>
            <person name="Feng W."/>
        </authorList>
    </citation>
    <scope>NUCLEOTIDE SEQUENCE [LARGE SCALE GENOMIC DNA]</scope>
    <source>
        <strain evidence="2">DH-2019</strain>
    </source>
</reference>
<gene>
    <name evidence="2" type="ORF">DH2020_042409</name>
</gene>
<dbReference type="PANTHER" id="PTHR33116">
    <property type="entry name" value="REVERSE TRANSCRIPTASE ZINC-BINDING DOMAIN-CONTAINING PROTEIN-RELATED-RELATED"/>
    <property type="match status" value="1"/>
</dbReference>
<keyword evidence="3" id="KW-1185">Reference proteome</keyword>
<feature type="domain" description="Reverse transcriptase zinc-binding" evidence="1">
    <location>
        <begin position="187"/>
        <end position="265"/>
    </location>
</feature>
<organism evidence="2 3">
    <name type="scientific">Rehmannia glutinosa</name>
    <name type="common">Chinese foxglove</name>
    <dbReference type="NCBI Taxonomy" id="99300"/>
    <lineage>
        <taxon>Eukaryota</taxon>
        <taxon>Viridiplantae</taxon>
        <taxon>Streptophyta</taxon>
        <taxon>Embryophyta</taxon>
        <taxon>Tracheophyta</taxon>
        <taxon>Spermatophyta</taxon>
        <taxon>Magnoliopsida</taxon>
        <taxon>eudicotyledons</taxon>
        <taxon>Gunneridae</taxon>
        <taxon>Pentapetalae</taxon>
        <taxon>asterids</taxon>
        <taxon>lamiids</taxon>
        <taxon>Lamiales</taxon>
        <taxon>Orobanchaceae</taxon>
        <taxon>Rehmannieae</taxon>
        <taxon>Rehmannia</taxon>
    </lineage>
</organism>
<evidence type="ECO:0000259" key="1">
    <source>
        <dbReference type="Pfam" id="PF13966"/>
    </source>
</evidence>
<dbReference type="Pfam" id="PF13966">
    <property type="entry name" value="zf-RVT"/>
    <property type="match status" value="1"/>
</dbReference>